<organism evidence="3">
    <name type="scientific">uncultured Thermomicrobiales bacterium</name>
    <dbReference type="NCBI Taxonomy" id="1645740"/>
    <lineage>
        <taxon>Bacteria</taxon>
        <taxon>Pseudomonadati</taxon>
        <taxon>Thermomicrobiota</taxon>
        <taxon>Thermomicrobia</taxon>
        <taxon>Thermomicrobiales</taxon>
        <taxon>environmental samples</taxon>
    </lineage>
</organism>
<evidence type="ECO:0000313" key="3">
    <source>
        <dbReference type="EMBL" id="CAA9587355.1"/>
    </source>
</evidence>
<feature type="domain" description="HD" evidence="2">
    <location>
        <begin position="42"/>
        <end position="116"/>
    </location>
</feature>
<gene>
    <name evidence="3" type="ORF">AVDCRST_MAG88-4168</name>
</gene>
<protein>
    <submittedName>
        <fullName evidence="3">HDIG domain protein</fullName>
    </submittedName>
</protein>
<dbReference type="InterPro" id="IPR006674">
    <property type="entry name" value="HD_domain"/>
</dbReference>
<feature type="compositionally biased region" description="Basic and acidic residues" evidence="1">
    <location>
        <begin position="7"/>
        <end position="23"/>
    </location>
</feature>
<dbReference type="NCBIfam" id="TIGR00277">
    <property type="entry name" value="HDIG"/>
    <property type="match status" value="1"/>
</dbReference>
<dbReference type="Pfam" id="PF01966">
    <property type="entry name" value="HD"/>
    <property type="match status" value="1"/>
</dbReference>
<dbReference type="EMBL" id="CADCWM010001035">
    <property type="protein sequence ID" value="CAA9587355.1"/>
    <property type="molecule type" value="Genomic_DNA"/>
</dbReference>
<dbReference type="PANTHER" id="PTHR38659:SF1">
    <property type="entry name" value="METAL DEPENDENT PHOSPHOHYDROLASE"/>
    <property type="match status" value="1"/>
</dbReference>
<dbReference type="SUPFAM" id="SSF109604">
    <property type="entry name" value="HD-domain/PDEase-like"/>
    <property type="match status" value="1"/>
</dbReference>
<dbReference type="Gene3D" id="1.10.3210.10">
    <property type="entry name" value="Hypothetical protein af1432"/>
    <property type="match status" value="1"/>
</dbReference>
<dbReference type="CDD" id="cd00077">
    <property type="entry name" value="HDc"/>
    <property type="match status" value="1"/>
</dbReference>
<reference evidence="3" key="1">
    <citation type="submission" date="2020-02" db="EMBL/GenBank/DDBJ databases">
        <authorList>
            <person name="Meier V. D."/>
        </authorList>
    </citation>
    <scope>NUCLEOTIDE SEQUENCE</scope>
    <source>
        <strain evidence="3">AVDCRST_MAG88</strain>
    </source>
</reference>
<dbReference type="InterPro" id="IPR006675">
    <property type="entry name" value="HDIG_dom"/>
</dbReference>
<name>A0A6J4VWQ1_9BACT</name>
<feature type="non-terminal residue" evidence="3">
    <location>
        <position position="155"/>
    </location>
</feature>
<dbReference type="PANTHER" id="PTHR38659">
    <property type="entry name" value="METAL-DEPENDENT PHOSPHOHYDROLASE"/>
    <property type="match status" value="1"/>
</dbReference>
<dbReference type="AlphaFoldDB" id="A0A6J4VWQ1"/>
<sequence>MAQTEPRPVEEASRGGEAERWPSRDDALALMTEYVKNPGLRRHMLAVEAAMRAYARRFGEDEERWAVAGILHDFDYEIHPTLDHHPQDGAPILRERGYPPELIETILSHADHLDTPRTTPMRLALYAVDEVTGFAGAVALVRPDKRIASVTPASF</sequence>
<dbReference type="InterPro" id="IPR003607">
    <property type="entry name" value="HD/PDEase_dom"/>
</dbReference>
<feature type="region of interest" description="Disordered" evidence="1">
    <location>
        <begin position="1"/>
        <end position="23"/>
    </location>
</feature>
<accession>A0A6J4VWQ1</accession>
<evidence type="ECO:0000259" key="2">
    <source>
        <dbReference type="Pfam" id="PF01966"/>
    </source>
</evidence>
<evidence type="ECO:0000256" key="1">
    <source>
        <dbReference type="SAM" id="MobiDB-lite"/>
    </source>
</evidence>
<proteinExistence type="predicted"/>